<proteinExistence type="predicted"/>
<feature type="compositionally biased region" description="Basic and acidic residues" evidence="1">
    <location>
        <begin position="1"/>
        <end position="14"/>
    </location>
</feature>
<keyword evidence="4" id="KW-1185">Reference proteome</keyword>
<gene>
    <name evidence="3" type="ORF">GZH47_08570</name>
</gene>
<organism evidence="3 4">
    <name type="scientific">Paenibacillus rhizovicinus</name>
    <dbReference type="NCBI Taxonomy" id="2704463"/>
    <lineage>
        <taxon>Bacteria</taxon>
        <taxon>Bacillati</taxon>
        <taxon>Bacillota</taxon>
        <taxon>Bacilli</taxon>
        <taxon>Bacillales</taxon>
        <taxon>Paenibacillaceae</taxon>
        <taxon>Paenibacillus</taxon>
    </lineage>
</organism>
<dbReference type="Pfam" id="PF12010">
    <property type="entry name" value="DUF3502"/>
    <property type="match status" value="1"/>
</dbReference>
<name>A0A6C0P9E0_9BACL</name>
<evidence type="ECO:0000313" key="4">
    <source>
        <dbReference type="Proteomes" id="UP000479114"/>
    </source>
</evidence>
<dbReference type="Proteomes" id="UP000479114">
    <property type="component" value="Chromosome"/>
</dbReference>
<accession>A0A6C0P9E0</accession>
<dbReference type="EMBL" id="CP048286">
    <property type="protein sequence ID" value="QHW34985.1"/>
    <property type="molecule type" value="Genomic_DNA"/>
</dbReference>
<sequence length="175" mass="19699">MHRRPRNDELHQPHVQESGESARVPAIDVDPPALFNLITFGIQDKHYKIVGDNTISINQDGGYKTDQGWVFGNVLIGYLKEGQAPDTWERTKQLNETAKRPEVNGFNFNTEPYKTESVNIFAVSEQYGKALNTGSVDPAKILPKYQSALKKAGVEKQTAEMQKQLDEWLKANGKK</sequence>
<feature type="domain" description="DUF3502" evidence="2">
    <location>
        <begin position="104"/>
        <end position="170"/>
    </location>
</feature>
<dbReference type="InterPro" id="IPR022627">
    <property type="entry name" value="DUF3502"/>
</dbReference>
<evidence type="ECO:0000313" key="3">
    <source>
        <dbReference type="EMBL" id="QHW34985.1"/>
    </source>
</evidence>
<dbReference type="AlphaFoldDB" id="A0A6C0P9E0"/>
<dbReference type="SUPFAM" id="SSF53850">
    <property type="entry name" value="Periplasmic binding protein-like II"/>
    <property type="match status" value="1"/>
</dbReference>
<dbReference type="KEGG" id="prz:GZH47_08570"/>
<protein>
    <submittedName>
        <fullName evidence="3">DUF3502 domain-containing protein</fullName>
    </submittedName>
</protein>
<evidence type="ECO:0000259" key="2">
    <source>
        <dbReference type="Pfam" id="PF12010"/>
    </source>
</evidence>
<feature type="region of interest" description="Disordered" evidence="1">
    <location>
        <begin position="1"/>
        <end position="23"/>
    </location>
</feature>
<evidence type="ECO:0000256" key="1">
    <source>
        <dbReference type="SAM" id="MobiDB-lite"/>
    </source>
</evidence>
<reference evidence="3 4" key="1">
    <citation type="submission" date="2020-02" db="EMBL/GenBank/DDBJ databases">
        <title>Paenibacillus sp. nov., isolated from rhizosphere soil of tomato.</title>
        <authorList>
            <person name="Weon H.-Y."/>
            <person name="Lee S.A."/>
        </authorList>
    </citation>
    <scope>NUCLEOTIDE SEQUENCE [LARGE SCALE GENOMIC DNA]</scope>
    <source>
        <strain evidence="3 4">14171R-81</strain>
    </source>
</reference>